<protein>
    <submittedName>
        <fullName evidence="4">Response regulator</fullName>
    </submittedName>
</protein>
<accession>A0ABT4AAS5</accession>
<dbReference type="InterPro" id="IPR011006">
    <property type="entry name" value="CheY-like_superfamily"/>
</dbReference>
<dbReference type="SMART" id="SM00448">
    <property type="entry name" value="REC"/>
    <property type="match status" value="1"/>
</dbReference>
<keyword evidence="5" id="KW-1185">Reference proteome</keyword>
<feature type="modified residue" description="4-aspartylphosphate" evidence="2">
    <location>
        <position position="50"/>
    </location>
</feature>
<organism evidence="4 5">
    <name type="scientific">Archangium lansingense</name>
    <dbReference type="NCBI Taxonomy" id="2995310"/>
    <lineage>
        <taxon>Bacteria</taxon>
        <taxon>Pseudomonadati</taxon>
        <taxon>Myxococcota</taxon>
        <taxon>Myxococcia</taxon>
        <taxon>Myxococcales</taxon>
        <taxon>Cystobacterineae</taxon>
        <taxon>Archangiaceae</taxon>
        <taxon>Archangium</taxon>
    </lineage>
</organism>
<keyword evidence="1 2" id="KW-0597">Phosphoprotein</keyword>
<evidence type="ECO:0000313" key="5">
    <source>
        <dbReference type="Proteomes" id="UP001207654"/>
    </source>
</evidence>
<feature type="domain" description="Response regulatory" evidence="3">
    <location>
        <begin position="2"/>
        <end position="115"/>
    </location>
</feature>
<dbReference type="InterPro" id="IPR001789">
    <property type="entry name" value="Sig_transdc_resp-reg_receiver"/>
</dbReference>
<comment type="caution">
    <text evidence="4">The sequence shown here is derived from an EMBL/GenBank/DDBJ whole genome shotgun (WGS) entry which is preliminary data.</text>
</comment>
<reference evidence="4 5" key="1">
    <citation type="submission" date="2022-11" db="EMBL/GenBank/DDBJ databases">
        <title>Minimal conservation of predation-associated metabolite biosynthetic gene clusters underscores biosynthetic potential of Myxococcota including descriptions for ten novel species: Archangium lansinium sp. nov., Myxococcus landrumus sp. nov., Nannocystis bai.</title>
        <authorList>
            <person name="Ahearne A."/>
            <person name="Stevens C."/>
            <person name="Phillips K."/>
        </authorList>
    </citation>
    <scope>NUCLEOTIDE SEQUENCE [LARGE SCALE GENOMIC DNA]</scope>
    <source>
        <strain evidence="4 5">MIWBW</strain>
    </source>
</reference>
<evidence type="ECO:0000313" key="4">
    <source>
        <dbReference type="EMBL" id="MCY1078334.1"/>
    </source>
</evidence>
<proteinExistence type="predicted"/>
<dbReference type="Proteomes" id="UP001207654">
    <property type="component" value="Unassembled WGS sequence"/>
</dbReference>
<dbReference type="PANTHER" id="PTHR44591">
    <property type="entry name" value="STRESS RESPONSE REGULATOR PROTEIN 1"/>
    <property type="match status" value="1"/>
</dbReference>
<dbReference type="PANTHER" id="PTHR44591:SF3">
    <property type="entry name" value="RESPONSE REGULATORY DOMAIN-CONTAINING PROTEIN"/>
    <property type="match status" value="1"/>
</dbReference>
<dbReference type="SUPFAM" id="SSF52172">
    <property type="entry name" value="CheY-like"/>
    <property type="match status" value="1"/>
</dbReference>
<evidence type="ECO:0000256" key="2">
    <source>
        <dbReference type="PROSITE-ProRule" id="PRU00169"/>
    </source>
</evidence>
<dbReference type="Pfam" id="PF00072">
    <property type="entry name" value="Response_reg"/>
    <property type="match status" value="1"/>
</dbReference>
<dbReference type="InterPro" id="IPR050595">
    <property type="entry name" value="Bact_response_regulator"/>
</dbReference>
<dbReference type="EMBL" id="JAPNKA010000001">
    <property type="protein sequence ID" value="MCY1078334.1"/>
    <property type="molecule type" value="Genomic_DNA"/>
</dbReference>
<gene>
    <name evidence="4" type="ORF">OV287_28050</name>
</gene>
<sequence length="216" mass="23146">MKVLLVEDDASLREGMGELIAEQAEVRDASSVAQALAALREELFCLVVTDLRIGETGEGGRIILEAARQRLQPVAIVSAATSEEVVKVLRPHEPDAVLAKPFQIDDILALVERFVGLGTQVEQAAKRGPPAGTWTEVAAGFQVLEESGGCVWARMAPGASYSRPALRGRSGVMVVEGSLEVEGERRVGHQYFYLAAGPREVRTHEGCLAVSMALRG</sequence>
<evidence type="ECO:0000259" key="3">
    <source>
        <dbReference type="PROSITE" id="PS50110"/>
    </source>
</evidence>
<dbReference type="Gene3D" id="3.40.50.2300">
    <property type="match status" value="1"/>
</dbReference>
<dbReference type="PROSITE" id="PS50110">
    <property type="entry name" value="RESPONSE_REGULATORY"/>
    <property type="match status" value="1"/>
</dbReference>
<evidence type="ECO:0000256" key="1">
    <source>
        <dbReference type="ARBA" id="ARBA00022553"/>
    </source>
</evidence>
<name>A0ABT4AAS5_9BACT</name>
<dbReference type="RefSeq" id="WP_267537121.1">
    <property type="nucleotide sequence ID" value="NZ_JAPNKA010000001.1"/>
</dbReference>
<dbReference type="CDD" id="cd00156">
    <property type="entry name" value="REC"/>
    <property type="match status" value="1"/>
</dbReference>